<sequence length="273" mass="31447">HKYIEVNTLGTANLLDILVNEKHNVEKLIIASSMSVYGEGKYKCDNCGKVYPKLRPLEQLKKREWEMRCPLCGKSVEGIPTHEEKPLYPTSVYAISKRDQEEICLTIGRVYDIPTVALRYFNVYGPRQALSNPYTGVAAIFSARIKNRHNPIIFEDGLQGRDFIHVRDIVQANILAMEKEEASFEVFNVGMGRKLTILDMANILIKKLGKDELHPEIVSKYREGDIRHCYADISKIKEKLGYKPEVKFEDGILDLIDWVKKEEAIDRFEESRR</sequence>
<evidence type="ECO:0000313" key="2">
    <source>
        <dbReference type="EMBL" id="GAI06545.1"/>
    </source>
</evidence>
<comment type="caution">
    <text evidence="2">The sequence shown here is derived from an EMBL/GenBank/DDBJ whole genome shotgun (WGS) entry which is preliminary data.</text>
</comment>
<proteinExistence type="predicted"/>
<dbReference type="PANTHER" id="PTHR43000">
    <property type="entry name" value="DTDP-D-GLUCOSE 4,6-DEHYDRATASE-RELATED"/>
    <property type="match status" value="1"/>
</dbReference>
<dbReference type="EMBL" id="BARV01004733">
    <property type="protein sequence ID" value="GAI06545.1"/>
    <property type="molecule type" value="Genomic_DNA"/>
</dbReference>
<reference evidence="2" key="1">
    <citation type="journal article" date="2014" name="Front. Microbiol.">
        <title>High frequency of phylogenetically diverse reductive dehalogenase-homologous genes in deep subseafloor sedimentary metagenomes.</title>
        <authorList>
            <person name="Kawai M."/>
            <person name="Futagami T."/>
            <person name="Toyoda A."/>
            <person name="Takaki Y."/>
            <person name="Nishi S."/>
            <person name="Hori S."/>
            <person name="Arai W."/>
            <person name="Tsubouchi T."/>
            <person name="Morono Y."/>
            <person name="Uchiyama I."/>
            <person name="Ito T."/>
            <person name="Fujiyama A."/>
            <person name="Inagaki F."/>
            <person name="Takami H."/>
        </authorList>
    </citation>
    <scope>NUCLEOTIDE SEQUENCE</scope>
    <source>
        <strain evidence="2">Expedition CK06-06</strain>
    </source>
</reference>
<feature type="non-terminal residue" evidence="2">
    <location>
        <position position="273"/>
    </location>
</feature>
<protein>
    <recommendedName>
        <fullName evidence="1">NAD(P)-binding domain-containing protein</fullName>
    </recommendedName>
</protein>
<feature type="non-terminal residue" evidence="2">
    <location>
        <position position="1"/>
    </location>
</feature>
<dbReference type="InterPro" id="IPR016040">
    <property type="entry name" value="NAD(P)-bd_dom"/>
</dbReference>
<feature type="domain" description="NAD(P)-binding" evidence="1">
    <location>
        <begin position="76"/>
        <end position="252"/>
    </location>
</feature>
<dbReference type="Pfam" id="PF16363">
    <property type="entry name" value="GDP_Man_Dehyd"/>
    <property type="match status" value="1"/>
</dbReference>
<dbReference type="Gene3D" id="3.40.50.720">
    <property type="entry name" value="NAD(P)-binding Rossmann-like Domain"/>
    <property type="match status" value="1"/>
</dbReference>
<evidence type="ECO:0000259" key="1">
    <source>
        <dbReference type="Pfam" id="PF16363"/>
    </source>
</evidence>
<gene>
    <name evidence="2" type="ORF">S06H3_10281</name>
</gene>
<dbReference type="SUPFAM" id="SSF51735">
    <property type="entry name" value="NAD(P)-binding Rossmann-fold domains"/>
    <property type="match status" value="1"/>
</dbReference>
<organism evidence="2">
    <name type="scientific">marine sediment metagenome</name>
    <dbReference type="NCBI Taxonomy" id="412755"/>
    <lineage>
        <taxon>unclassified sequences</taxon>
        <taxon>metagenomes</taxon>
        <taxon>ecological metagenomes</taxon>
    </lineage>
</organism>
<dbReference type="InterPro" id="IPR036291">
    <property type="entry name" value="NAD(P)-bd_dom_sf"/>
</dbReference>
<accession>X1LVW3</accession>
<name>X1LVW3_9ZZZZ</name>
<dbReference type="AlphaFoldDB" id="X1LVW3"/>
<dbReference type="PRINTS" id="PR01713">
    <property type="entry name" value="NUCEPIMERASE"/>
</dbReference>